<gene>
    <name evidence="7" type="primary">ftsL</name>
    <name evidence="9" type="ordered locus">SULAZ_0553</name>
</gene>
<dbReference type="GO" id="GO:0032153">
    <property type="term" value="C:cell division site"/>
    <property type="evidence" value="ECO:0007669"/>
    <property type="project" value="UniProtKB-UniRule"/>
</dbReference>
<keyword evidence="2 7" id="KW-0132">Cell division</keyword>
<dbReference type="HOGENOM" id="CLU_176358_0_0_0"/>
<dbReference type="OrthoDB" id="14664at2"/>
<keyword evidence="5 7" id="KW-0472">Membrane</keyword>
<dbReference type="EMBL" id="CP001229">
    <property type="protein sequence ID" value="ACN99221.1"/>
    <property type="molecule type" value="Genomic_DNA"/>
</dbReference>
<keyword evidence="3 7" id="KW-0812">Transmembrane</keyword>
<evidence type="ECO:0000256" key="4">
    <source>
        <dbReference type="ARBA" id="ARBA00022989"/>
    </source>
</evidence>
<evidence type="ECO:0000256" key="3">
    <source>
        <dbReference type="ARBA" id="ARBA00022692"/>
    </source>
</evidence>
<comment type="subcellular location">
    <subcellularLocation>
        <location evidence="7">Cell membrane</location>
        <topology evidence="7">Single-pass type II membrane protein</topology>
    </subcellularLocation>
    <text evidence="7">Localizes to the division septum where it forms a ring structure.</text>
</comment>
<evidence type="ECO:0000256" key="8">
    <source>
        <dbReference type="NCBIfam" id="TIGR02209"/>
    </source>
</evidence>
<dbReference type="Pfam" id="PF04977">
    <property type="entry name" value="DivIC"/>
    <property type="match status" value="1"/>
</dbReference>
<evidence type="ECO:0000313" key="10">
    <source>
        <dbReference type="Proteomes" id="UP000001369"/>
    </source>
</evidence>
<evidence type="ECO:0000256" key="1">
    <source>
        <dbReference type="ARBA" id="ARBA00022475"/>
    </source>
</evidence>
<sequence length="106" mass="12203">MIKELILNKNEVLNDVKIGLSRHKLSLLVIMTSLLALVLYSQLNYKIDNEIVKLNAEKNYLIAENFKLKNQITVLSSPERISKIAKQEGGMKKVDYNQVRFIDVNE</sequence>
<dbReference type="AlphaFoldDB" id="C1DTV6"/>
<dbReference type="HAMAP" id="MF_00910">
    <property type="entry name" value="FtsL"/>
    <property type="match status" value="1"/>
</dbReference>
<organism evidence="9 10">
    <name type="scientific">Sulfurihydrogenibium azorense (strain DSM 15241 / OCM 825 / Az-Fu1)</name>
    <dbReference type="NCBI Taxonomy" id="204536"/>
    <lineage>
        <taxon>Bacteria</taxon>
        <taxon>Pseudomonadati</taxon>
        <taxon>Aquificota</taxon>
        <taxon>Aquificia</taxon>
        <taxon>Aquificales</taxon>
        <taxon>Hydrogenothermaceae</taxon>
        <taxon>Sulfurihydrogenibium</taxon>
    </lineage>
</organism>
<evidence type="ECO:0000256" key="7">
    <source>
        <dbReference type="HAMAP-Rule" id="MF_00910"/>
    </source>
</evidence>
<dbReference type="Proteomes" id="UP000001369">
    <property type="component" value="Chromosome"/>
</dbReference>
<dbReference type="InterPro" id="IPR007060">
    <property type="entry name" value="FtsL/DivIC"/>
</dbReference>
<name>C1DTV6_SULAA</name>
<comment type="function">
    <text evidence="7">Essential cell division protein.</text>
</comment>
<dbReference type="STRING" id="204536.SULAZ_0553"/>
<protein>
    <recommendedName>
        <fullName evidence="7 8">Cell division protein FtsL</fullName>
    </recommendedName>
</protein>
<comment type="similarity">
    <text evidence="7">Belongs to the FtsL family.</text>
</comment>
<dbReference type="GO" id="GO:0005886">
    <property type="term" value="C:plasma membrane"/>
    <property type="evidence" value="ECO:0007669"/>
    <property type="project" value="UniProtKB-SubCell"/>
</dbReference>
<keyword evidence="4 7" id="KW-1133">Transmembrane helix</keyword>
<accession>C1DTV6</accession>
<evidence type="ECO:0000256" key="2">
    <source>
        <dbReference type="ARBA" id="ARBA00022618"/>
    </source>
</evidence>
<dbReference type="RefSeq" id="WP_012674539.1">
    <property type="nucleotide sequence ID" value="NC_012438.1"/>
</dbReference>
<keyword evidence="10" id="KW-1185">Reference proteome</keyword>
<evidence type="ECO:0000256" key="6">
    <source>
        <dbReference type="ARBA" id="ARBA00023306"/>
    </source>
</evidence>
<evidence type="ECO:0000256" key="5">
    <source>
        <dbReference type="ARBA" id="ARBA00023136"/>
    </source>
</evidence>
<dbReference type="GO" id="GO:0043093">
    <property type="term" value="P:FtsZ-dependent cytokinesis"/>
    <property type="evidence" value="ECO:0007669"/>
    <property type="project" value="UniProtKB-UniRule"/>
</dbReference>
<dbReference type="NCBIfam" id="TIGR02209">
    <property type="entry name" value="ftsL_broad"/>
    <property type="match status" value="1"/>
</dbReference>
<reference evidence="9 10" key="1">
    <citation type="journal article" date="2009" name="J. Bacteriol.">
        <title>Complete and draft genome sequences of six members of the Aquificales.</title>
        <authorList>
            <person name="Reysenbach A.L."/>
            <person name="Hamamura N."/>
            <person name="Podar M."/>
            <person name="Griffiths E."/>
            <person name="Ferreira S."/>
            <person name="Hochstein R."/>
            <person name="Heidelberg J."/>
            <person name="Johnson J."/>
            <person name="Mead D."/>
            <person name="Pohorille A."/>
            <person name="Sarmiento M."/>
            <person name="Schweighofer K."/>
            <person name="Seshadri R."/>
            <person name="Voytek M.A."/>
        </authorList>
    </citation>
    <scope>NUCLEOTIDE SEQUENCE [LARGE SCALE GENOMIC DNA]</scope>
    <source>
        <strain evidence="10">Az-Fu1 / DSM 15241 / OCM 825</strain>
    </source>
</reference>
<proteinExistence type="inferred from homology"/>
<keyword evidence="6 7" id="KW-0131">Cell cycle</keyword>
<dbReference type="InterPro" id="IPR011922">
    <property type="entry name" value="Cell_div_FtsL"/>
</dbReference>
<keyword evidence="1 7" id="KW-1003">Cell membrane</keyword>
<evidence type="ECO:0000313" key="9">
    <source>
        <dbReference type="EMBL" id="ACN99221.1"/>
    </source>
</evidence>
<dbReference type="KEGG" id="saf:SULAZ_0553"/>